<protein>
    <submittedName>
        <fullName evidence="1">Uncharacterized protein</fullName>
    </submittedName>
</protein>
<name>A0A7J8PIL3_GOSRA</name>
<dbReference type="Proteomes" id="UP000593578">
    <property type="component" value="Unassembled WGS sequence"/>
</dbReference>
<accession>A0A7J8PIL3</accession>
<reference evidence="1 2" key="1">
    <citation type="journal article" date="2019" name="Genome Biol. Evol.">
        <title>Insights into the evolution of the New World diploid cottons (Gossypium, subgenus Houzingenia) based on genome sequencing.</title>
        <authorList>
            <person name="Grover C.E."/>
            <person name="Arick M.A. 2nd"/>
            <person name="Thrash A."/>
            <person name="Conover J.L."/>
            <person name="Sanders W.S."/>
            <person name="Peterson D.G."/>
            <person name="Frelichowski J.E."/>
            <person name="Scheffler J.A."/>
            <person name="Scheffler B.E."/>
            <person name="Wendel J.F."/>
        </authorList>
    </citation>
    <scope>NUCLEOTIDE SEQUENCE [LARGE SCALE GENOMIC DNA]</scope>
    <source>
        <strain evidence="1">8</strain>
        <tissue evidence="1">Leaf</tissue>
    </source>
</reference>
<sequence>MRRLVRKSWKWSRNTMSYASQSMISGTT</sequence>
<dbReference type="EMBL" id="JABEZZ010000007">
    <property type="protein sequence ID" value="MBA0589119.1"/>
    <property type="molecule type" value="Genomic_DNA"/>
</dbReference>
<dbReference type="AlphaFoldDB" id="A0A7J8PIL3"/>
<evidence type="ECO:0000313" key="2">
    <source>
        <dbReference type="Proteomes" id="UP000593578"/>
    </source>
</evidence>
<gene>
    <name evidence="1" type="ORF">Gorai_017884</name>
</gene>
<evidence type="ECO:0000313" key="1">
    <source>
        <dbReference type="EMBL" id="MBA0589119.1"/>
    </source>
</evidence>
<organism evidence="1 2">
    <name type="scientific">Gossypium raimondii</name>
    <name type="common">Peruvian cotton</name>
    <name type="synonym">Gossypium klotzschianum subsp. raimondii</name>
    <dbReference type="NCBI Taxonomy" id="29730"/>
    <lineage>
        <taxon>Eukaryota</taxon>
        <taxon>Viridiplantae</taxon>
        <taxon>Streptophyta</taxon>
        <taxon>Embryophyta</taxon>
        <taxon>Tracheophyta</taxon>
        <taxon>Spermatophyta</taxon>
        <taxon>Magnoliopsida</taxon>
        <taxon>eudicotyledons</taxon>
        <taxon>Gunneridae</taxon>
        <taxon>Pentapetalae</taxon>
        <taxon>rosids</taxon>
        <taxon>malvids</taxon>
        <taxon>Malvales</taxon>
        <taxon>Malvaceae</taxon>
        <taxon>Malvoideae</taxon>
        <taxon>Gossypium</taxon>
    </lineage>
</organism>
<proteinExistence type="predicted"/>
<comment type="caution">
    <text evidence="1">The sequence shown here is derived from an EMBL/GenBank/DDBJ whole genome shotgun (WGS) entry which is preliminary data.</text>
</comment>